<dbReference type="Proteomes" id="UP000499080">
    <property type="component" value="Unassembled WGS sequence"/>
</dbReference>
<accession>A0A4Y1ZWW8</accession>
<keyword evidence="3" id="KW-1185">Reference proteome</keyword>
<evidence type="ECO:0000313" key="3">
    <source>
        <dbReference type="Proteomes" id="UP000499080"/>
    </source>
</evidence>
<organism evidence="2 3">
    <name type="scientific">Araneus ventricosus</name>
    <name type="common">Orbweaver spider</name>
    <name type="synonym">Epeira ventricosa</name>
    <dbReference type="NCBI Taxonomy" id="182803"/>
    <lineage>
        <taxon>Eukaryota</taxon>
        <taxon>Metazoa</taxon>
        <taxon>Ecdysozoa</taxon>
        <taxon>Arthropoda</taxon>
        <taxon>Chelicerata</taxon>
        <taxon>Arachnida</taxon>
        <taxon>Araneae</taxon>
        <taxon>Araneomorphae</taxon>
        <taxon>Entelegynae</taxon>
        <taxon>Araneoidea</taxon>
        <taxon>Araneidae</taxon>
        <taxon>Araneus</taxon>
    </lineage>
</organism>
<sequence>MELCVSNHIQMSKECSFTIKAMPATGNNHSLAVTMPLYKKEFVLIVKLFYQNDSNPFAELHAYRRMKRLRRGPISVKAVKSSKNRNEPKCLASQITRSESL</sequence>
<evidence type="ECO:0000313" key="2">
    <source>
        <dbReference type="EMBL" id="GBL71963.1"/>
    </source>
</evidence>
<name>A0A4Y1ZWW8_ARAVE</name>
<dbReference type="EMBL" id="BGPR01000001">
    <property type="protein sequence ID" value="GBL71963.1"/>
    <property type="molecule type" value="Genomic_DNA"/>
</dbReference>
<dbReference type="AlphaFoldDB" id="A0A4Y1ZWW8"/>
<feature type="region of interest" description="Disordered" evidence="1">
    <location>
        <begin position="78"/>
        <end position="101"/>
    </location>
</feature>
<evidence type="ECO:0008006" key="4">
    <source>
        <dbReference type="Google" id="ProtNLM"/>
    </source>
</evidence>
<proteinExistence type="predicted"/>
<gene>
    <name evidence="2" type="ORF">AVEN_115008_1</name>
</gene>
<reference evidence="2 3" key="1">
    <citation type="journal article" date="2019" name="Sci. Rep.">
        <title>Orb-weaving spider Araneus ventricosus genome elucidates the spidroin gene catalogue.</title>
        <authorList>
            <person name="Kono N."/>
            <person name="Nakamura H."/>
            <person name="Ohtoshi R."/>
            <person name="Moran D.A.P."/>
            <person name="Shinohara A."/>
            <person name="Yoshida Y."/>
            <person name="Fujiwara M."/>
            <person name="Mori M."/>
            <person name="Tomita M."/>
            <person name="Arakawa K."/>
        </authorList>
    </citation>
    <scope>NUCLEOTIDE SEQUENCE [LARGE SCALE GENOMIC DNA]</scope>
</reference>
<comment type="caution">
    <text evidence="2">The sequence shown here is derived from an EMBL/GenBank/DDBJ whole genome shotgun (WGS) entry which is preliminary data.</text>
</comment>
<evidence type="ECO:0000256" key="1">
    <source>
        <dbReference type="SAM" id="MobiDB-lite"/>
    </source>
</evidence>
<protein>
    <recommendedName>
        <fullName evidence="4">DUF4817 domain-containing protein</fullName>
    </recommendedName>
</protein>